<evidence type="ECO:0000313" key="1">
    <source>
        <dbReference type="EMBL" id="KTD54808.1"/>
    </source>
</evidence>
<accession>A0A0W0YCX1</accession>
<dbReference type="AlphaFoldDB" id="A0A0W0YCX1"/>
<sequence length="165" mass="19214">MRQIRRATHCIQQMDQFMKTQSIEDFFREGEHFLHHAAAISFLLWPANNSKKQAKTRATHLKTQLGIDEANILNNRDLRNHITHFDERLDTWAISSLGHNVVDQNIGNMQRAISGVSTTAFLRNYNPQTLEYTFLNQSFNLQNILTAINDLSQSIQTYQLDQQRK</sequence>
<dbReference type="Proteomes" id="UP000054621">
    <property type="component" value="Unassembled WGS sequence"/>
</dbReference>
<protein>
    <submittedName>
        <fullName evidence="1">Uncharacterized protein</fullName>
    </submittedName>
</protein>
<gene>
    <name evidence="1" type="ORF">Lsai_2400</name>
</gene>
<dbReference type="EMBL" id="LNYV01000036">
    <property type="protein sequence ID" value="KTD54808.1"/>
    <property type="molecule type" value="Genomic_DNA"/>
</dbReference>
<name>A0A0W0YCX1_9GAMM</name>
<dbReference type="RefSeq" id="WP_027270476.1">
    <property type="nucleotide sequence ID" value="NZ_CAAAJE010000008.1"/>
</dbReference>
<dbReference type="OrthoDB" id="1359545at2"/>
<evidence type="ECO:0000313" key="2">
    <source>
        <dbReference type="Proteomes" id="UP000054621"/>
    </source>
</evidence>
<dbReference type="eggNOG" id="ENOG502ZE7Q">
    <property type="taxonomic scope" value="Bacteria"/>
</dbReference>
<dbReference type="PATRIC" id="fig|28087.4.peg.2585"/>
<comment type="caution">
    <text evidence="1">The sequence shown here is derived from an EMBL/GenBank/DDBJ whole genome shotgun (WGS) entry which is preliminary data.</text>
</comment>
<organism evidence="1 2">
    <name type="scientific">Legionella sainthelensi</name>
    <dbReference type="NCBI Taxonomy" id="28087"/>
    <lineage>
        <taxon>Bacteria</taxon>
        <taxon>Pseudomonadati</taxon>
        <taxon>Pseudomonadota</taxon>
        <taxon>Gammaproteobacteria</taxon>
        <taxon>Legionellales</taxon>
        <taxon>Legionellaceae</taxon>
        <taxon>Legionella</taxon>
    </lineage>
</organism>
<reference evidence="1 2" key="1">
    <citation type="submission" date="2015-11" db="EMBL/GenBank/DDBJ databases">
        <title>Genomic analysis of 38 Legionella species identifies large and diverse effector repertoires.</title>
        <authorList>
            <person name="Burstein D."/>
            <person name="Amaro F."/>
            <person name="Zusman T."/>
            <person name="Lifshitz Z."/>
            <person name="Cohen O."/>
            <person name="Gilbert J.A."/>
            <person name="Pupko T."/>
            <person name="Shuman H.A."/>
            <person name="Segal G."/>
        </authorList>
    </citation>
    <scope>NUCLEOTIDE SEQUENCE [LARGE SCALE GENOMIC DNA]</scope>
    <source>
        <strain evidence="1 2">Mt.St.Helens-4</strain>
    </source>
</reference>
<proteinExistence type="predicted"/>